<name>A0A051TMX9_9MYCO</name>
<keyword evidence="4" id="KW-1185">Reference proteome</keyword>
<dbReference type="Proteomes" id="UP000025947">
    <property type="component" value="Unassembled WGS sequence"/>
</dbReference>
<evidence type="ECO:0000256" key="2">
    <source>
        <dbReference type="SAM" id="Phobius"/>
    </source>
</evidence>
<feature type="region of interest" description="Disordered" evidence="1">
    <location>
        <begin position="112"/>
        <end position="131"/>
    </location>
</feature>
<dbReference type="RefSeq" id="WP_234010008.1">
    <property type="nucleotide sequence ID" value="NZ_KK328284.1"/>
</dbReference>
<dbReference type="EMBL" id="JLXW01000012">
    <property type="protein sequence ID" value="KBZ58282.1"/>
    <property type="molecule type" value="Genomic_DNA"/>
</dbReference>
<evidence type="ECO:0000256" key="1">
    <source>
        <dbReference type="SAM" id="MobiDB-lite"/>
    </source>
</evidence>
<dbReference type="AlphaFoldDB" id="A0A051TMX9"/>
<dbReference type="HOGENOM" id="CLU_166107_0_0_11"/>
<gene>
    <name evidence="3" type="ORF">K875_05448</name>
</gene>
<accession>A0A051TMX9</accession>
<keyword evidence="2" id="KW-0472">Membrane</keyword>
<protein>
    <submittedName>
        <fullName evidence="3">Uncharacterized protein</fullName>
    </submittedName>
</protein>
<proteinExistence type="predicted"/>
<organism evidence="3 4">
    <name type="scientific">Mycobacterium [tuberculosis] TKK-01-0051</name>
    <dbReference type="NCBI Taxonomy" id="1324261"/>
    <lineage>
        <taxon>Bacteria</taxon>
        <taxon>Bacillati</taxon>
        <taxon>Actinomycetota</taxon>
        <taxon>Actinomycetes</taxon>
        <taxon>Mycobacteriales</taxon>
        <taxon>Mycobacteriaceae</taxon>
        <taxon>Mycobacterium</taxon>
        <taxon>Mycobacterium avium complex (MAC)</taxon>
    </lineage>
</organism>
<evidence type="ECO:0000313" key="4">
    <source>
        <dbReference type="Proteomes" id="UP000025947"/>
    </source>
</evidence>
<reference evidence="3 4" key="1">
    <citation type="submission" date="2014-04" db="EMBL/GenBank/DDBJ databases">
        <title>The Genome Sequence of Mycobacterium tuberculosis TKK-01-0051.</title>
        <authorList>
            <consortium name="The Broad Institute Genomics Platform"/>
            <consortium name="The Broad Institute Genome Sequencing Center for Infectious Disease"/>
            <person name="Earl A.M."/>
            <person name="Cohen K."/>
            <person name="Pym A."/>
            <person name="Bishai W."/>
            <person name="Maharaj K."/>
            <person name="Desjardins C."/>
            <person name="Abeel T."/>
            <person name="Young S."/>
            <person name="Zeng Q."/>
            <person name="Gargeya S."/>
            <person name="Abouelleil A."/>
            <person name="Alvarado L."/>
            <person name="Chapman S.B."/>
            <person name="Gainer-Dewar J."/>
            <person name="Goldberg J."/>
            <person name="Griggs A."/>
            <person name="Gujja S."/>
            <person name="Hansen M."/>
            <person name="Howarth C."/>
            <person name="Imamovic A."/>
            <person name="Larimer J."/>
            <person name="Murphy C."/>
            <person name="Naylor J."/>
            <person name="Pearson M."/>
            <person name="Poon T.W."/>
            <person name="Priest M."/>
            <person name="Roberts A."/>
            <person name="Saif S."/>
            <person name="Shea T."/>
            <person name="Sykes S."/>
            <person name="Wortman J."/>
            <person name="Nusbaum C."/>
            <person name="Birren B."/>
        </authorList>
    </citation>
    <scope>NUCLEOTIDE SEQUENCE [LARGE SCALE GENOMIC DNA]</scope>
    <source>
        <strain evidence="3 4">TKK-01-0051</strain>
    </source>
</reference>
<sequence length="131" mass="14324">MFTLRVSWLLVAGIPALLMLAALGLGRLESELAPRALVVADVDEFLERAGGVDMHTLASEGMPEALEYLHRRELAQLSEAPANGRTGGPRHAAPSFAVSFDDRDEMTLPTRIHGHSHVNPQFRAPRHANRV</sequence>
<dbReference type="PATRIC" id="fig|1324261.3.peg.5489"/>
<feature type="transmembrane region" description="Helical" evidence="2">
    <location>
        <begin position="6"/>
        <end position="25"/>
    </location>
</feature>
<keyword evidence="2" id="KW-0812">Transmembrane</keyword>
<keyword evidence="2" id="KW-1133">Transmembrane helix</keyword>
<evidence type="ECO:0000313" key="3">
    <source>
        <dbReference type="EMBL" id="KBZ58282.1"/>
    </source>
</evidence>
<comment type="caution">
    <text evidence="3">The sequence shown here is derived from an EMBL/GenBank/DDBJ whole genome shotgun (WGS) entry which is preliminary data.</text>
</comment>